<evidence type="ECO:0000256" key="2">
    <source>
        <dbReference type="ARBA" id="ARBA00009477"/>
    </source>
</evidence>
<dbReference type="PANTHER" id="PTHR30386">
    <property type="entry name" value="MEMBRANE FUSION SUBUNIT OF EMRAB-TOLC MULTIDRUG EFFLUX PUMP"/>
    <property type="match status" value="1"/>
</dbReference>
<evidence type="ECO:0000259" key="7">
    <source>
        <dbReference type="Pfam" id="PF26002"/>
    </source>
</evidence>
<name>A0A6J4IWP9_9CYAN</name>
<proteinExistence type="inferred from homology"/>
<organism evidence="8">
    <name type="scientific">uncultured Coleofasciculus sp</name>
    <dbReference type="NCBI Taxonomy" id="1267456"/>
    <lineage>
        <taxon>Bacteria</taxon>
        <taxon>Bacillati</taxon>
        <taxon>Cyanobacteriota</taxon>
        <taxon>Cyanophyceae</taxon>
        <taxon>Coleofasciculales</taxon>
        <taxon>Coleofasciculaceae</taxon>
        <taxon>Coleofasciculus</taxon>
        <taxon>environmental samples</taxon>
    </lineage>
</organism>
<dbReference type="Gene3D" id="2.40.50.100">
    <property type="match status" value="2"/>
</dbReference>
<dbReference type="PANTHER" id="PTHR30386:SF26">
    <property type="entry name" value="TRANSPORT PROTEIN COMB"/>
    <property type="match status" value="1"/>
</dbReference>
<dbReference type="Gene3D" id="2.40.30.170">
    <property type="match status" value="1"/>
</dbReference>
<feature type="region of interest" description="Disordered" evidence="6">
    <location>
        <begin position="1"/>
        <end position="28"/>
    </location>
</feature>
<evidence type="ECO:0000256" key="1">
    <source>
        <dbReference type="ARBA" id="ARBA00004167"/>
    </source>
</evidence>
<dbReference type="EMBL" id="CADCTM010000401">
    <property type="protein sequence ID" value="CAA9263764.1"/>
    <property type="molecule type" value="Genomic_DNA"/>
</dbReference>
<feature type="region of interest" description="Disordered" evidence="6">
    <location>
        <begin position="55"/>
        <end position="80"/>
    </location>
</feature>
<evidence type="ECO:0000256" key="3">
    <source>
        <dbReference type="ARBA" id="ARBA00022692"/>
    </source>
</evidence>
<evidence type="ECO:0000313" key="8">
    <source>
        <dbReference type="EMBL" id="CAA9263764.1"/>
    </source>
</evidence>
<protein>
    <submittedName>
        <fullName evidence="8">HlyD family secretion protein</fullName>
    </submittedName>
</protein>
<dbReference type="InterPro" id="IPR058982">
    <property type="entry name" value="Beta-barrel_AprE"/>
</dbReference>
<keyword evidence="3" id="KW-0812">Transmembrane</keyword>
<gene>
    <name evidence="8" type="ORF">AVDCRST_MAG92-2607</name>
</gene>
<comment type="similarity">
    <text evidence="2">Belongs to the membrane fusion protein (MFP) (TC 8.A.1) family.</text>
</comment>
<comment type="subcellular location">
    <subcellularLocation>
        <location evidence="1">Membrane</location>
        <topology evidence="1">Single-pass membrane protein</topology>
    </subcellularLocation>
</comment>
<reference evidence="8" key="1">
    <citation type="submission" date="2020-02" db="EMBL/GenBank/DDBJ databases">
        <authorList>
            <person name="Meier V. D."/>
        </authorList>
    </citation>
    <scope>NUCLEOTIDE SEQUENCE</scope>
    <source>
        <strain evidence="8">AVDCRST_MAG92</strain>
    </source>
</reference>
<dbReference type="InterPro" id="IPR050739">
    <property type="entry name" value="MFP"/>
</dbReference>
<sequence length="558" mass="61090">MTGQIRILDTEPLTNPEPLLTESADSLKKSPVRQKCHNLLPQAASIYGGTLASSGVRPQIPAESQKPSPPSSPEPVSNSANWSGALQAVLDQPPATLPLKLMWGGLAFCVAFAAWATFGQIDEVGRARGVLMPKGDVYKIHPLESGKIASVRVKEGQLVKAGQELVELDTEFARQEVERLQQLLTGDKIQLAQMQAMIEKHQLQASTRAAIAKADAQAQEAAIVQAKEKAATTQDVLTHLQADIDADRTRLQRLKSLPATVQERVEQLQADVVAHKARLEKIKPLVEQGAISQAQTFGIEQEIRDRQSAITKSYLEEGTSTKERLFEVEQNLRDRLRTLTQNQGELRQTFTEANRLQAVLAQKQAEGNTAQIEAQQQIQQLQVEMTKLKAKIADNGNLLTSAKTKLNQRFLYAPVDGVVSSFNIRNIGEVVQPGQTLAEIAPQAAPLVLSATLPNQEAGFVKIGMPVQVKLDAYPYQNYGIVNGKVTSISPDAKQDKQLGPVYQVEVSLNRHSITANQQTINFKAGQTATVEIITRRRHISDILLDPIKQLQKGGISL</sequence>
<evidence type="ECO:0000256" key="5">
    <source>
        <dbReference type="ARBA" id="ARBA00023136"/>
    </source>
</evidence>
<feature type="domain" description="AprE-like beta-barrel" evidence="7">
    <location>
        <begin position="447"/>
        <end position="536"/>
    </location>
</feature>
<dbReference type="PRINTS" id="PR01490">
    <property type="entry name" value="RTXTOXIND"/>
</dbReference>
<dbReference type="AlphaFoldDB" id="A0A6J4IWP9"/>
<dbReference type="SUPFAM" id="SSF111369">
    <property type="entry name" value="HlyD-like secretion proteins"/>
    <property type="match status" value="1"/>
</dbReference>
<keyword evidence="4" id="KW-1133">Transmembrane helix</keyword>
<evidence type="ECO:0000256" key="6">
    <source>
        <dbReference type="SAM" id="MobiDB-lite"/>
    </source>
</evidence>
<accession>A0A6J4IWP9</accession>
<dbReference type="Pfam" id="PF26002">
    <property type="entry name" value="Beta-barrel_AprE"/>
    <property type="match status" value="1"/>
</dbReference>
<dbReference type="GO" id="GO:0016020">
    <property type="term" value="C:membrane"/>
    <property type="evidence" value="ECO:0007669"/>
    <property type="project" value="UniProtKB-SubCell"/>
</dbReference>
<keyword evidence="5" id="KW-0472">Membrane</keyword>
<dbReference type="Gene3D" id="1.10.287.470">
    <property type="entry name" value="Helix hairpin bin"/>
    <property type="match status" value="1"/>
</dbReference>
<evidence type="ECO:0000256" key="4">
    <source>
        <dbReference type="ARBA" id="ARBA00022989"/>
    </source>
</evidence>